<feature type="signal peptide" evidence="1">
    <location>
        <begin position="1"/>
        <end position="19"/>
    </location>
</feature>
<sequence length="184" mass="20959">MLSILAAATLQASSPSASASAHAFPEETEMHERIRKADAQLFWAFFEGCDPALQAEVIHPDFRMVHDLEGLAIPNRDFMLEQASERCEARKPGGSSEGYSNRRLLVPGSRIIRRMGQWGALEQGQHTFHEWRADKDGDSGEWEMTGGARYMHVWQWMPEERRFRLLESLSYDHGATQPYPPDLD</sequence>
<evidence type="ECO:0000313" key="3">
    <source>
        <dbReference type="Proteomes" id="UP000471435"/>
    </source>
</evidence>
<accession>A0A6I4V465</accession>
<name>A0A6I4V465_9SPHN</name>
<evidence type="ECO:0000313" key="2">
    <source>
        <dbReference type="EMBL" id="MXP47620.1"/>
    </source>
</evidence>
<organism evidence="2 3">
    <name type="scientific">Pontixanthobacter luteolus</name>
    <dbReference type="NCBI Taxonomy" id="295089"/>
    <lineage>
        <taxon>Bacteria</taxon>
        <taxon>Pseudomonadati</taxon>
        <taxon>Pseudomonadota</taxon>
        <taxon>Alphaproteobacteria</taxon>
        <taxon>Sphingomonadales</taxon>
        <taxon>Erythrobacteraceae</taxon>
        <taxon>Pontixanthobacter</taxon>
    </lineage>
</organism>
<gene>
    <name evidence="2" type="ORF">GRI43_09535</name>
</gene>
<proteinExistence type="predicted"/>
<dbReference type="Proteomes" id="UP000471435">
    <property type="component" value="Unassembled WGS sequence"/>
</dbReference>
<dbReference type="RefSeq" id="WP_160730897.1">
    <property type="nucleotide sequence ID" value="NZ_WTYP01000002.1"/>
</dbReference>
<keyword evidence="3" id="KW-1185">Reference proteome</keyword>
<reference evidence="2 3" key="1">
    <citation type="submission" date="2019-12" db="EMBL/GenBank/DDBJ databases">
        <title>Genomic-based taxomic classification of the family Erythrobacteraceae.</title>
        <authorList>
            <person name="Xu L."/>
        </authorList>
    </citation>
    <scope>NUCLEOTIDE SEQUENCE [LARGE SCALE GENOMIC DNA]</scope>
    <source>
        <strain evidence="2 3">SW-109</strain>
    </source>
</reference>
<dbReference type="EMBL" id="WTYP01000002">
    <property type="protein sequence ID" value="MXP47620.1"/>
    <property type="molecule type" value="Genomic_DNA"/>
</dbReference>
<comment type="caution">
    <text evidence="2">The sequence shown here is derived from an EMBL/GenBank/DDBJ whole genome shotgun (WGS) entry which is preliminary data.</text>
</comment>
<dbReference type="AlphaFoldDB" id="A0A6I4V465"/>
<feature type="chain" id="PRO_5026170631" evidence="1">
    <location>
        <begin position="20"/>
        <end position="184"/>
    </location>
</feature>
<protein>
    <submittedName>
        <fullName evidence="2">DUF4440 domain-containing protein</fullName>
    </submittedName>
</protein>
<evidence type="ECO:0000256" key="1">
    <source>
        <dbReference type="SAM" id="SignalP"/>
    </source>
</evidence>
<dbReference type="OrthoDB" id="119951at2"/>
<keyword evidence="1" id="KW-0732">Signal</keyword>